<keyword evidence="2" id="KW-0812">Transmembrane</keyword>
<feature type="compositionally biased region" description="Low complexity" evidence="1">
    <location>
        <begin position="46"/>
        <end position="63"/>
    </location>
</feature>
<evidence type="ECO:0000313" key="4">
    <source>
        <dbReference type="Proteomes" id="UP000178104"/>
    </source>
</evidence>
<keyword evidence="2" id="KW-0472">Membrane</keyword>
<feature type="compositionally biased region" description="Low complexity" evidence="1">
    <location>
        <begin position="80"/>
        <end position="91"/>
    </location>
</feature>
<reference evidence="3 4" key="1">
    <citation type="journal article" date="2016" name="Nat. Commun.">
        <title>Thousands of microbial genomes shed light on interconnected biogeochemical processes in an aquifer system.</title>
        <authorList>
            <person name="Anantharaman K."/>
            <person name="Brown C.T."/>
            <person name="Hug L.A."/>
            <person name="Sharon I."/>
            <person name="Castelle C.J."/>
            <person name="Probst A.J."/>
            <person name="Thomas B.C."/>
            <person name="Singh A."/>
            <person name="Wilkins M.J."/>
            <person name="Karaoz U."/>
            <person name="Brodie E.L."/>
            <person name="Williams K.H."/>
            <person name="Hubbard S.S."/>
            <person name="Banfield J.F."/>
        </authorList>
    </citation>
    <scope>NUCLEOTIDE SEQUENCE [LARGE SCALE GENOMIC DNA]</scope>
</reference>
<evidence type="ECO:0000256" key="1">
    <source>
        <dbReference type="SAM" id="MobiDB-lite"/>
    </source>
</evidence>
<feature type="compositionally biased region" description="Polar residues" evidence="1">
    <location>
        <begin position="35"/>
        <end position="45"/>
    </location>
</feature>
<keyword evidence="2" id="KW-1133">Transmembrane helix</keyword>
<organism evidence="3 4">
    <name type="scientific">Candidatus Nomurabacteria bacterium RIFCSPLOWO2_01_FULL_42_17</name>
    <dbReference type="NCBI Taxonomy" id="1801780"/>
    <lineage>
        <taxon>Bacteria</taxon>
        <taxon>Candidatus Nomuraibacteriota</taxon>
    </lineage>
</organism>
<evidence type="ECO:0000313" key="3">
    <source>
        <dbReference type="EMBL" id="OGI95222.1"/>
    </source>
</evidence>
<proteinExistence type="predicted"/>
<feature type="transmembrane region" description="Helical" evidence="2">
    <location>
        <begin position="182"/>
        <end position="203"/>
    </location>
</feature>
<dbReference type="AlphaFoldDB" id="A0A1F6XMB3"/>
<comment type="caution">
    <text evidence="3">The sequence shown here is derived from an EMBL/GenBank/DDBJ whole genome shotgun (WGS) entry which is preliminary data.</text>
</comment>
<dbReference type="STRING" id="1801780.A2917_01045"/>
<feature type="compositionally biased region" description="Gly residues" evidence="1">
    <location>
        <begin position="64"/>
        <end position="75"/>
    </location>
</feature>
<feature type="region of interest" description="Disordered" evidence="1">
    <location>
        <begin position="35"/>
        <end position="96"/>
    </location>
</feature>
<sequence length="207" mass="19792">MIRIITAEKIIGIAMIFALGVSVLYASETSGTLTSHAGTGSSSSLNGTISATASSSSSSETSGTIGGGTGGGGNSGDIRGVVVGGSNSNASGGSGSGSARLTGNVFGDQNNLGVNAGTDVDSSGLIALGPSNANSSDFGTGGGFDPEIEALAFQNGGLGVDNSSLAASAIGGIDDSGATLPWTPIAVAAVVAFFVGYGIIKLLPIVR</sequence>
<gene>
    <name evidence="3" type="ORF">A2917_01045</name>
</gene>
<evidence type="ECO:0000256" key="2">
    <source>
        <dbReference type="SAM" id="Phobius"/>
    </source>
</evidence>
<protein>
    <submittedName>
        <fullName evidence="3">Uncharacterized protein</fullName>
    </submittedName>
</protein>
<dbReference type="Proteomes" id="UP000178104">
    <property type="component" value="Unassembled WGS sequence"/>
</dbReference>
<accession>A0A1F6XMB3</accession>
<dbReference type="EMBL" id="MFVE01000006">
    <property type="protein sequence ID" value="OGI95222.1"/>
    <property type="molecule type" value="Genomic_DNA"/>
</dbReference>
<name>A0A1F6XMB3_9BACT</name>